<organism evidence="1 2">
    <name type="scientific">Verticiella sediminum</name>
    <dbReference type="NCBI Taxonomy" id="1247510"/>
    <lineage>
        <taxon>Bacteria</taxon>
        <taxon>Pseudomonadati</taxon>
        <taxon>Pseudomonadota</taxon>
        <taxon>Betaproteobacteria</taxon>
        <taxon>Burkholderiales</taxon>
        <taxon>Alcaligenaceae</taxon>
        <taxon>Verticiella</taxon>
    </lineage>
</organism>
<dbReference type="EMBL" id="VLTJ01000028">
    <property type="protein sequence ID" value="TSH93410.1"/>
    <property type="molecule type" value="Genomic_DNA"/>
</dbReference>
<dbReference type="Proteomes" id="UP000318405">
    <property type="component" value="Unassembled WGS sequence"/>
</dbReference>
<keyword evidence="2" id="KW-1185">Reference proteome</keyword>
<dbReference type="PANTHER" id="PTHR42941:SF1">
    <property type="entry name" value="SLL1037 PROTEIN"/>
    <property type="match status" value="1"/>
</dbReference>
<evidence type="ECO:0000313" key="2">
    <source>
        <dbReference type="Proteomes" id="UP000318405"/>
    </source>
</evidence>
<dbReference type="PANTHER" id="PTHR42941">
    <property type="entry name" value="SLL1037 PROTEIN"/>
    <property type="match status" value="1"/>
</dbReference>
<comment type="caution">
    <text evidence="1">The sequence shown here is derived from an EMBL/GenBank/DDBJ whole genome shotgun (WGS) entry which is preliminary data.</text>
</comment>
<accession>A0A556AKK5</accession>
<gene>
    <name evidence="1" type="ORF">FOZ76_14225</name>
</gene>
<dbReference type="AlphaFoldDB" id="A0A556AKK5"/>
<dbReference type="SUPFAM" id="SSF53850">
    <property type="entry name" value="Periplasmic binding protein-like II"/>
    <property type="match status" value="1"/>
</dbReference>
<dbReference type="RefSeq" id="WP_143948928.1">
    <property type="nucleotide sequence ID" value="NZ_BAABMB010000006.1"/>
</dbReference>
<dbReference type="CDD" id="cd13520">
    <property type="entry name" value="PBP2_TAXI_TRAP"/>
    <property type="match status" value="1"/>
</dbReference>
<dbReference type="Gene3D" id="3.40.190.10">
    <property type="entry name" value="Periplasmic binding protein-like II"/>
    <property type="match status" value="2"/>
</dbReference>
<dbReference type="OrthoDB" id="9780180at2"/>
<reference evidence="1 2" key="1">
    <citation type="submission" date="2019-07" db="EMBL/GenBank/DDBJ databases">
        <title>Qingshengfaniella alkalisoli gen. nov., sp. nov., isolated from saline soil.</title>
        <authorList>
            <person name="Xu L."/>
            <person name="Huang X.-X."/>
            <person name="Sun J.-Q."/>
        </authorList>
    </citation>
    <scope>NUCLEOTIDE SEQUENCE [LARGE SCALE GENOMIC DNA]</scope>
    <source>
        <strain evidence="1 2">DSM 27279</strain>
    </source>
</reference>
<protein>
    <submittedName>
        <fullName evidence="1">TAXI family TRAP transporter solute-binding subunit</fullName>
    </submittedName>
</protein>
<sequence length="510" mass="53383">MATTAFSRVHPPVLAPAWLSALRLLFMLLCLCLLAACSRAPDETAVREAVQDRLQATFADPLLEIASLRRLGSAPLGTASDGAPRHIVYYNATLALQRDYQFSDWESLTPAALASLLGATEPGIGGIDSDGNAAGDELRVRGSVTFRQGADGWEPTLYVPPAGEASGPEDTAGSLARGLVEQIRAIVDRTPARQGAEARAIVAEELQAAIQQINLRLEQLHRAFVIAGGPTAGEYDLIARTVAAFGRTHGVQAASVTTDGSAQNVEMLRRGLASAALVQSDIAAMAYRGTGTFAARPQDTALRALGTLFPEPVQVIVRADGAESLDELRGRRVDLGLPASGSRATALAVLRAHGIEEADLAGITALGPEAAAQALARGEIDAFFAVIHAPARQLQRLWADGAIRMLPLAADAVDAMARTDPELVPVTLAPGTYPGQALPLRTVAVTALLVGREDLTDAEVHGLLETFFGGADFLAAGSSAGAMISPRRARVGLTIPMHPAAEAYFAQRTP</sequence>
<dbReference type="InterPro" id="IPR011852">
    <property type="entry name" value="TRAP_TAXI"/>
</dbReference>
<proteinExistence type="predicted"/>
<dbReference type="NCBIfam" id="TIGR02122">
    <property type="entry name" value="TRAP_TAXI"/>
    <property type="match status" value="1"/>
</dbReference>
<dbReference type="Pfam" id="PF16868">
    <property type="entry name" value="NMT1_3"/>
    <property type="match status" value="1"/>
</dbReference>
<name>A0A556AKK5_9BURK</name>
<evidence type="ECO:0000313" key="1">
    <source>
        <dbReference type="EMBL" id="TSH93410.1"/>
    </source>
</evidence>